<keyword evidence="3" id="KW-0472">Membrane</keyword>
<dbReference type="SMART" id="SM00052">
    <property type="entry name" value="EAL"/>
    <property type="match status" value="1"/>
</dbReference>
<dbReference type="Pfam" id="PF22588">
    <property type="entry name" value="dCache_1_like"/>
    <property type="match status" value="1"/>
</dbReference>
<dbReference type="Proteomes" id="UP000182894">
    <property type="component" value="Unassembled WGS sequence"/>
</dbReference>
<feature type="domain" description="EAL" evidence="4">
    <location>
        <begin position="410"/>
        <end position="664"/>
    </location>
</feature>
<dbReference type="PANTHER" id="PTHR44757">
    <property type="entry name" value="DIGUANYLATE CYCLASE DGCP"/>
    <property type="match status" value="1"/>
</dbReference>
<dbReference type="PROSITE" id="PS50887">
    <property type="entry name" value="GGDEF"/>
    <property type="match status" value="1"/>
</dbReference>
<evidence type="ECO:0000256" key="3">
    <source>
        <dbReference type="SAM" id="Phobius"/>
    </source>
</evidence>
<keyword evidence="7" id="KW-1185">Reference proteome</keyword>
<keyword evidence="3" id="KW-0812">Transmembrane</keyword>
<dbReference type="AlphaFoldDB" id="A0A1G8LBP5"/>
<feature type="transmembrane region" description="Helical" evidence="3">
    <location>
        <begin position="35"/>
        <end position="57"/>
    </location>
</feature>
<feature type="domain" description="GGDEF" evidence="5">
    <location>
        <begin position="269"/>
        <end position="401"/>
    </location>
</feature>
<evidence type="ECO:0000259" key="4">
    <source>
        <dbReference type="PROSITE" id="PS50883"/>
    </source>
</evidence>
<dbReference type="InterPro" id="IPR001633">
    <property type="entry name" value="EAL_dom"/>
</dbReference>
<organism evidence="6 7">
    <name type="scientific">Pseudomonas abietaniphila</name>
    <dbReference type="NCBI Taxonomy" id="89065"/>
    <lineage>
        <taxon>Bacteria</taxon>
        <taxon>Pseudomonadati</taxon>
        <taxon>Pseudomonadota</taxon>
        <taxon>Gammaproteobacteria</taxon>
        <taxon>Pseudomonadales</taxon>
        <taxon>Pseudomonadaceae</taxon>
        <taxon>Pseudomonas</taxon>
    </lineage>
</organism>
<dbReference type="Gene3D" id="3.20.20.450">
    <property type="entry name" value="EAL domain"/>
    <property type="match status" value="1"/>
</dbReference>
<dbReference type="InterPro" id="IPR052155">
    <property type="entry name" value="Biofilm_reg_signaling"/>
</dbReference>
<dbReference type="NCBIfam" id="TIGR00254">
    <property type="entry name" value="GGDEF"/>
    <property type="match status" value="1"/>
</dbReference>
<dbReference type="InterPro" id="IPR035919">
    <property type="entry name" value="EAL_sf"/>
</dbReference>
<keyword evidence="2" id="KW-0973">c-di-GMP</keyword>
<dbReference type="GO" id="GO:0071111">
    <property type="term" value="F:cyclic-guanylate-specific phosphodiesterase activity"/>
    <property type="evidence" value="ECO:0007669"/>
    <property type="project" value="UniProtKB-EC"/>
</dbReference>
<name>A0A1G8LBP5_9PSED</name>
<dbReference type="SMART" id="SM00267">
    <property type="entry name" value="GGDEF"/>
    <property type="match status" value="1"/>
</dbReference>
<dbReference type="EMBL" id="FNCO01000014">
    <property type="protein sequence ID" value="SDI53114.1"/>
    <property type="molecule type" value="Genomic_DNA"/>
</dbReference>
<dbReference type="InterPro" id="IPR043128">
    <property type="entry name" value="Rev_trsase/Diguanyl_cyclase"/>
</dbReference>
<feature type="transmembrane region" description="Helical" evidence="3">
    <location>
        <begin position="201"/>
        <end position="220"/>
    </location>
</feature>
<evidence type="ECO:0000259" key="5">
    <source>
        <dbReference type="PROSITE" id="PS50887"/>
    </source>
</evidence>
<evidence type="ECO:0000313" key="7">
    <source>
        <dbReference type="Proteomes" id="UP000182894"/>
    </source>
</evidence>
<protein>
    <recommendedName>
        <fullName evidence="1">cyclic-guanylate-specific phosphodiesterase</fullName>
        <ecNumber evidence="1">3.1.4.52</ecNumber>
    </recommendedName>
</protein>
<sequence length="674" mass="74427">MTEQALSDGGDRITCLLTPDTGREVVAPPVVKLQVWLWLGMALAIVALLGVLLGLLYQQAQRQARSDVSNLSLVLEARLSSSFRDTHAALHGIATGQSLEKLQDIFRQVDVGAHGVITLRRTESPQVVLRVPKVDNHMASYPPDAIDRRLSEGIQEGTLISRSRVDGVKRLYGFKKVGEFPLVLVIGLAAEDYLLSWKYTVIASSAVCSVLYLLIIGLTLRLQANRIRRQQILDELRDSAFHDELTGLPNRRYLLERVNQAINQCGRGQRLTLLYFDVDNFKTINDSLGHVAGDTILQRLAQRLAAVKPLVDTVARLSGDEFLVLVDDDDRVRLAQRVEHILQVMQQPLEQAGYTLSISASVGIAVHPAHGHDFGSLLKAADTALTQAKRNGRNTWVFYEAAMGERELRFLYVQTELRQAFEQNELQVFYQPQIDLGTGTVIGAEALLRWSHPGLGSIAPGEFVPVAESSGLILPISRWLLSKVCHQAVAWQTAGFGELSVAMNCSAVQFRQGDLVNEVRRSLHESGLKPHLLELELTESILIEDSEGVLETIQGLKALGVRMSIDDFGTGYSSMAYLKRLAVDKLKIDQSFVRGMLSNPQDAAIVQAVITLGHSFDMKVIAEGVESFDLLDALVVRGCDEAQGYYYAKAVSPSDFAVYMEDRIASSFAAEQWV</sequence>
<feature type="transmembrane region" description="Helical" evidence="3">
    <location>
        <begin position="177"/>
        <end position="195"/>
    </location>
</feature>
<dbReference type="CDD" id="cd01948">
    <property type="entry name" value="EAL"/>
    <property type="match status" value="1"/>
</dbReference>
<dbReference type="SUPFAM" id="SSF55073">
    <property type="entry name" value="Nucleotide cyclase"/>
    <property type="match status" value="1"/>
</dbReference>
<accession>A0A1G8LBP5</accession>
<dbReference type="PROSITE" id="PS50883">
    <property type="entry name" value="EAL"/>
    <property type="match status" value="1"/>
</dbReference>
<dbReference type="STRING" id="89065.SAMN05216605_11495"/>
<proteinExistence type="predicted"/>
<dbReference type="CDD" id="cd12915">
    <property type="entry name" value="PDC2_DGC_like"/>
    <property type="match status" value="1"/>
</dbReference>
<dbReference type="Gene3D" id="3.30.450.20">
    <property type="entry name" value="PAS domain"/>
    <property type="match status" value="1"/>
</dbReference>
<dbReference type="InterPro" id="IPR000160">
    <property type="entry name" value="GGDEF_dom"/>
</dbReference>
<gene>
    <name evidence="6" type="ORF">SAMN05216605_11495</name>
</gene>
<dbReference type="FunFam" id="3.20.20.450:FF:000001">
    <property type="entry name" value="Cyclic di-GMP phosphodiesterase yahA"/>
    <property type="match status" value="1"/>
</dbReference>
<reference evidence="7" key="1">
    <citation type="submission" date="2016-10" db="EMBL/GenBank/DDBJ databases">
        <authorList>
            <person name="Varghese N."/>
            <person name="Submissions S."/>
        </authorList>
    </citation>
    <scope>NUCLEOTIDE SEQUENCE [LARGE SCALE GENOMIC DNA]</scope>
    <source>
        <strain evidence="7">ATCC 700689</strain>
    </source>
</reference>
<dbReference type="SUPFAM" id="SSF141868">
    <property type="entry name" value="EAL domain-like"/>
    <property type="match status" value="1"/>
</dbReference>
<evidence type="ECO:0000256" key="2">
    <source>
        <dbReference type="ARBA" id="ARBA00022636"/>
    </source>
</evidence>
<dbReference type="EC" id="3.1.4.52" evidence="1"/>
<dbReference type="OrthoDB" id="9813903at2"/>
<evidence type="ECO:0000256" key="1">
    <source>
        <dbReference type="ARBA" id="ARBA00012282"/>
    </source>
</evidence>
<dbReference type="InterPro" id="IPR054327">
    <property type="entry name" value="His-kinase-like_sensor"/>
</dbReference>
<dbReference type="PANTHER" id="PTHR44757:SF2">
    <property type="entry name" value="BIOFILM ARCHITECTURE MAINTENANCE PROTEIN MBAA"/>
    <property type="match status" value="1"/>
</dbReference>
<keyword evidence="3" id="KW-1133">Transmembrane helix</keyword>
<evidence type="ECO:0000313" key="6">
    <source>
        <dbReference type="EMBL" id="SDI53114.1"/>
    </source>
</evidence>
<dbReference type="RefSeq" id="WP_074756349.1">
    <property type="nucleotide sequence ID" value="NZ_FNCO01000014.1"/>
</dbReference>
<dbReference type="Gene3D" id="3.30.70.270">
    <property type="match status" value="1"/>
</dbReference>
<dbReference type="CDD" id="cd01949">
    <property type="entry name" value="GGDEF"/>
    <property type="match status" value="1"/>
</dbReference>
<dbReference type="Pfam" id="PF00990">
    <property type="entry name" value="GGDEF"/>
    <property type="match status" value="1"/>
</dbReference>
<dbReference type="InterPro" id="IPR029787">
    <property type="entry name" value="Nucleotide_cyclase"/>
</dbReference>
<dbReference type="Pfam" id="PF00563">
    <property type="entry name" value="EAL"/>
    <property type="match status" value="1"/>
</dbReference>